<feature type="binding site" evidence="9 11">
    <location>
        <position position="222"/>
    </location>
    <ligand>
        <name>substrate</name>
    </ligand>
</feature>
<evidence type="ECO:0000256" key="5">
    <source>
        <dbReference type="ARBA" id="ARBA00022975"/>
    </source>
</evidence>
<comment type="pathway">
    <text evidence="2 9 12">Pyrimidine metabolism; UMP biosynthesis via de novo pathway; UMP from orotate: step 2/2.</text>
</comment>
<evidence type="ECO:0000256" key="10">
    <source>
        <dbReference type="PIRSR" id="PIRSR614732-1"/>
    </source>
</evidence>
<comment type="subunit">
    <text evidence="3 9">Homodimer.</text>
</comment>
<name>A0AAE4FPC3_9CYAN</name>
<protein>
    <recommendedName>
        <fullName evidence="9">Orotidine 5'-phosphate decarboxylase</fullName>
        <ecNumber evidence="9">4.1.1.23</ecNumber>
    </recommendedName>
    <alternativeName>
        <fullName evidence="9">OMP decarboxylase</fullName>
        <shortName evidence="9">OMPDCase</shortName>
        <shortName evidence="9">OMPdecase</shortName>
    </alternativeName>
</protein>
<feature type="binding site" evidence="9 11">
    <location>
        <position position="18"/>
    </location>
    <ligand>
        <name>substrate</name>
    </ligand>
</feature>
<dbReference type="PANTHER" id="PTHR32119:SF2">
    <property type="entry name" value="OROTIDINE 5'-PHOSPHATE DECARBOXYLASE"/>
    <property type="match status" value="1"/>
</dbReference>
<dbReference type="GO" id="GO:0004590">
    <property type="term" value="F:orotidine-5'-phosphate decarboxylase activity"/>
    <property type="evidence" value="ECO:0007669"/>
    <property type="project" value="UniProtKB-UniRule"/>
</dbReference>
<dbReference type="InterPro" id="IPR011060">
    <property type="entry name" value="RibuloseP-bd_barrel"/>
</dbReference>
<dbReference type="RefSeq" id="WP_322877079.1">
    <property type="nucleotide sequence ID" value="NZ_JAVMIP010000002.1"/>
</dbReference>
<feature type="active site" description="Proton donor" evidence="9">
    <location>
        <position position="68"/>
    </location>
</feature>
<feature type="active site" description="For OMPdecase activity" evidence="10">
    <location>
        <position position="71"/>
    </location>
</feature>
<feature type="active site" description="For OMPdecase activity" evidence="10">
    <location>
        <position position="66"/>
    </location>
</feature>
<reference evidence="15" key="1">
    <citation type="submission" date="2023-07" db="EMBL/GenBank/DDBJ databases">
        <authorList>
            <person name="Luz R."/>
            <person name="Cordeiro R."/>
            <person name="Fonseca A."/>
            <person name="Goncalves V."/>
        </authorList>
    </citation>
    <scope>NUCLEOTIDE SEQUENCE [LARGE SCALE GENOMIC DNA]</scope>
    <source>
        <strain evidence="15">BACA0444</strain>
    </source>
</reference>
<dbReference type="InterPro" id="IPR047596">
    <property type="entry name" value="OMPdecase_bac"/>
</dbReference>
<keyword evidence="4 9" id="KW-0210">Decarboxylase</keyword>
<evidence type="ECO:0000256" key="11">
    <source>
        <dbReference type="PIRSR" id="PIRSR614732-2"/>
    </source>
</evidence>
<evidence type="ECO:0000259" key="13">
    <source>
        <dbReference type="SMART" id="SM00934"/>
    </source>
</evidence>
<dbReference type="HAMAP" id="MF_01200_B">
    <property type="entry name" value="OMPdecase_type1_B"/>
    <property type="match status" value="1"/>
</dbReference>
<comment type="catalytic activity">
    <reaction evidence="7 9 12">
        <text>orotidine 5'-phosphate + H(+) = UMP + CO2</text>
        <dbReference type="Rhea" id="RHEA:11596"/>
        <dbReference type="ChEBI" id="CHEBI:15378"/>
        <dbReference type="ChEBI" id="CHEBI:16526"/>
        <dbReference type="ChEBI" id="CHEBI:57538"/>
        <dbReference type="ChEBI" id="CHEBI:57865"/>
        <dbReference type="EC" id="4.1.1.23"/>
    </reaction>
</comment>
<dbReference type="GO" id="GO:0006207">
    <property type="term" value="P:'de novo' pyrimidine nucleobase biosynthetic process"/>
    <property type="evidence" value="ECO:0007669"/>
    <property type="project" value="InterPro"/>
</dbReference>
<evidence type="ECO:0000256" key="3">
    <source>
        <dbReference type="ARBA" id="ARBA00011738"/>
    </source>
</evidence>
<feature type="binding site" evidence="9 11">
    <location>
        <position position="39"/>
    </location>
    <ligand>
        <name>substrate</name>
    </ligand>
</feature>
<dbReference type="InterPro" id="IPR014732">
    <property type="entry name" value="OMPdecase"/>
</dbReference>
<feature type="binding site" evidence="9 11">
    <location>
        <position position="223"/>
    </location>
    <ligand>
        <name>substrate</name>
    </ligand>
</feature>
<feature type="binding site" evidence="9 11">
    <location>
        <position position="192"/>
    </location>
    <ligand>
        <name>substrate</name>
    </ligand>
</feature>
<dbReference type="SUPFAM" id="SSF51366">
    <property type="entry name" value="Ribulose-phoshate binding barrel"/>
    <property type="match status" value="1"/>
</dbReference>
<dbReference type="InterPro" id="IPR013785">
    <property type="entry name" value="Aldolase_TIM"/>
</dbReference>
<dbReference type="NCBIfam" id="NF001273">
    <property type="entry name" value="PRK00230.1"/>
    <property type="match status" value="1"/>
</dbReference>
<proteinExistence type="inferred from homology"/>
<evidence type="ECO:0000256" key="2">
    <source>
        <dbReference type="ARBA" id="ARBA00004861"/>
    </source>
</evidence>
<dbReference type="InterPro" id="IPR001754">
    <property type="entry name" value="OMPdeCOase_dom"/>
</dbReference>
<feature type="binding site" evidence="9">
    <location>
        <begin position="66"/>
        <end position="75"/>
    </location>
    <ligand>
        <name>substrate</name>
    </ligand>
</feature>
<feature type="active site" description="For OMPdecase activity" evidence="10">
    <location>
        <position position="68"/>
    </location>
</feature>
<comment type="function">
    <text evidence="1 9">Catalyzes the decarboxylation of orotidine 5'-monophosphate (OMP) to uridine 5'-monophosphate (UMP).</text>
</comment>
<keyword evidence="5 9" id="KW-0665">Pyrimidine biosynthesis</keyword>
<comment type="caution">
    <text evidence="14">The sequence shown here is derived from an EMBL/GenBank/DDBJ whole genome shotgun (WGS) entry which is preliminary data.</text>
</comment>
<evidence type="ECO:0000256" key="9">
    <source>
        <dbReference type="HAMAP-Rule" id="MF_01200"/>
    </source>
</evidence>
<evidence type="ECO:0000313" key="15">
    <source>
        <dbReference type="Proteomes" id="UP001268256"/>
    </source>
</evidence>
<evidence type="ECO:0000256" key="7">
    <source>
        <dbReference type="ARBA" id="ARBA00049157"/>
    </source>
</evidence>
<evidence type="ECO:0000256" key="4">
    <source>
        <dbReference type="ARBA" id="ARBA00022793"/>
    </source>
</evidence>
<evidence type="ECO:0000256" key="8">
    <source>
        <dbReference type="ARBA" id="ARBA00061012"/>
    </source>
</evidence>
<dbReference type="NCBIfam" id="TIGR01740">
    <property type="entry name" value="pyrF"/>
    <property type="match status" value="1"/>
</dbReference>
<dbReference type="Gene3D" id="3.20.20.70">
    <property type="entry name" value="Aldolase class I"/>
    <property type="match status" value="1"/>
</dbReference>
<dbReference type="CDD" id="cd04725">
    <property type="entry name" value="OMP_decarboxylase_like"/>
    <property type="match status" value="1"/>
</dbReference>
<dbReference type="Proteomes" id="UP001268256">
    <property type="component" value="Unassembled WGS sequence"/>
</dbReference>
<comment type="similarity">
    <text evidence="8 9">Belongs to the OMP decarboxylase family. Type 1 subfamily.</text>
</comment>
<dbReference type="Pfam" id="PF00215">
    <property type="entry name" value="OMPdecase"/>
    <property type="match status" value="1"/>
</dbReference>
<accession>A0AAE4FPC3</accession>
<organism evidence="14 15">
    <name type="scientific">Pseudocalidococcus azoricus BACA0444</name>
    <dbReference type="NCBI Taxonomy" id="2918990"/>
    <lineage>
        <taxon>Bacteria</taxon>
        <taxon>Bacillati</taxon>
        <taxon>Cyanobacteriota</taxon>
        <taxon>Cyanophyceae</taxon>
        <taxon>Acaryochloridales</taxon>
        <taxon>Thermosynechococcaceae</taxon>
        <taxon>Pseudocalidococcus</taxon>
        <taxon>Pseudocalidococcus azoricus</taxon>
    </lineage>
</organism>
<evidence type="ECO:0000256" key="6">
    <source>
        <dbReference type="ARBA" id="ARBA00023239"/>
    </source>
</evidence>
<keyword evidence="15" id="KW-1185">Reference proteome</keyword>
<dbReference type="GO" id="GO:0044205">
    <property type="term" value="P:'de novo' UMP biosynthetic process"/>
    <property type="evidence" value="ECO:0007669"/>
    <property type="project" value="UniProtKB-UniRule"/>
</dbReference>
<keyword evidence="6 9" id="KW-0456">Lyase</keyword>
<gene>
    <name evidence="9 14" type="primary">pyrF</name>
    <name evidence="14" type="ORF">RIF25_03020</name>
</gene>
<dbReference type="EC" id="4.1.1.23" evidence="9"/>
<dbReference type="InterPro" id="IPR018089">
    <property type="entry name" value="OMPdecase_AS"/>
</dbReference>
<dbReference type="PROSITE" id="PS00156">
    <property type="entry name" value="OMPDECASE"/>
    <property type="match status" value="1"/>
</dbReference>
<evidence type="ECO:0000313" key="14">
    <source>
        <dbReference type="EMBL" id="MDS3859774.1"/>
    </source>
</evidence>
<dbReference type="EMBL" id="JAVMIP010000002">
    <property type="protein sequence ID" value="MDS3859774.1"/>
    <property type="molecule type" value="Genomic_DNA"/>
</dbReference>
<dbReference type="PANTHER" id="PTHR32119">
    <property type="entry name" value="OROTIDINE 5'-PHOSPHATE DECARBOXYLASE"/>
    <property type="match status" value="1"/>
</dbReference>
<dbReference type="FunFam" id="3.20.20.70:FF:000015">
    <property type="entry name" value="Orotidine 5'-phosphate decarboxylase"/>
    <property type="match status" value="1"/>
</dbReference>
<feature type="domain" description="Orotidine 5'-phosphate decarboxylase" evidence="13">
    <location>
        <begin position="12"/>
        <end position="238"/>
    </location>
</feature>
<feature type="binding site" evidence="9 11">
    <location>
        <position position="202"/>
    </location>
    <ligand>
        <name>substrate</name>
    </ligand>
</feature>
<feature type="binding site" evidence="9 11">
    <location>
        <position position="130"/>
    </location>
    <ligand>
        <name>substrate</name>
    </ligand>
</feature>
<sequence>MSKIIPQMIAEKIIIALDVPTIEAAFRLVDQIPQASFWKVGLELFLKAGHEVLPELKKQQKRIFLDLKLHDIPNTIAAACRILADYGVDLLTIHTTVGRSGLKAAQTALKESSQRLGIAPAKLLGVTLLTSFSPRELAFDLKIPLELPDYILQMALLAQKSSLDGVICSPQEAALIRQACGEDFLLVCPGIRLPSQKGKDDQQRTMTPQAAFQAGANYLVIGRPITQAPDPAQAFQELLTA</sequence>
<dbReference type="SMART" id="SM00934">
    <property type="entry name" value="OMPdecase"/>
    <property type="match status" value="1"/>
</dbReference>
<dbReference type="AlphaFoldDB" id="A0AAE4FPC3"/>
<evidence type="ECO:0000256" key="1">
    <source>
        <dbReference type="ARBA" id="ARBA00002356"/>
    </source>
</evidence>
<dbReference type="GO" id="GO:0005829">
    <property type="term" value="C:cytosol"/>
    <property type="evidence" value="ECO:0007669"/>
    <property type="project" value="TreeGrafter"/>
</dbReference>
<evidence type="ECO:0000256" key="12">
    <source>
        <dbReference type="RuleBase" id="RU000512"/>
    </source>
</evidence>